<organism evidence="1 2">
    <name type="scientific">Hibiscus sabdariffa</name>
    <name type="common">roselle</name>
    <dbReference type="NCBI Taxonomy" id="183260"/>
    <lineage>
        <taxon>Eukaryota</taxon>
        <taxon>Viridiplantae</taxon>
        <taxon>Streptophyta</taxon>
        <taxon>Embryophyta</taxon>
        <taxon>Tracheophyta</taxon>
        <taxon>Spermatophyta</taxon>
        <taxon>Magnoliopsida</taxon>
        <taxon>eudicotyledons</taxon>
        <taxon>Gunneridae</taxon>
        <taxon>Pentapetalae</taxon>
        <taxon>rosids</taxon>
        <taxon>malvids</taxon>
        <taxon>Malvales</taxon>
        <taxon>Malvaceae</taxon>
        <taxon>Malvoideae</taxon>
        <taxon>Hibiscus</taxon>
    </lineage>
</organism>
<name>A0ABR2G508_9ROSI</name>
<evidence type="ECO:0000313" key="2">
    <source>
        <dbReference type="Proteomes" id="UP001472677"/>
    </source>
</evidence>
<dbReference type="Proteomes" id="UP001472677">
    <property type="component" value="Unassembled WGS sequence"/>
</dbReference>
<gene>
    <name evidence="1" type="ORF">V6N12_045902</name>
</gene>
<sequence>MGGCFYYGYKDYFMKNCPSRAEYSPAPSLASVYVYAPSQGQCRGRGGAGNVRSFGQCSIAHTIATPTDYRGLSCVYMHREPQDYNIIGPLARIFSLAGYVRPRATDRSCDVGTHELQ</sequence>
<comment type="caution">
    <text evidence="1">The sequence shown here is derived from an EMBL/GenBank/DDBJ whole genome shotgun (WGS) entry which is preliminary data.</text>
</comment>
<proteinExistence type="predicted"/>
<protein>
    <submittedName>
        <fullName evidence="1">Uncharacterized protein</fullName>
    </submittedName>
</protein>
<accession>A0ABR2G508</accession>
<dbReference type="EMBL" id="JBBPBM010000003">
    <property type="protein sequence ID" value="KAK8593829.1"/>
    <property type="molecule type" value="Genomic_DNA"/>
</dbReference>
<reference evidence="1 2" key="1">
    <citation type="journal article" date="2024" name="G3 (Bethesda)">
        <title>Genome assembly of Hibiscus sabdariffa L. provides insights into metabolisms of medicinal natural products.</title>
        <authorList>
            <person name="Kim T."/>
        </authorList>
    </citation>
    <scope>NUCLEOTIDE SEQUENCE [LARGE SCALE GENOMIC DNA]</scope>
    <source>
        <strain evidence="1">TK-2024</strain>
        <tissue evidence="1">Old leaves</tissue>
    </source>
</reference>
<evidence type="ECO:0000313" key="1">
    <source>
        <dbReference type="EMBL" id="KAK8593829.1"/>
    </source>
</evidence>
<keyword evidence="2" id="KW-1185">Reference proteome</keyword>